<keyword evidence="5 7" id="KW-1133">Transmembrane helix</keyword>
<dbReference type="AlphaFoldDB" id="X1ZD52"/>
<dbReference type="HOGENOM" id="CLU_457298_0_0_1"/>
<dbReference type="GO" id="GO:0005886">
    <property type="term" value="C:plasma membrane"/>
    <property type="evidence" value="ECO:0007669"/>
    <property type="project" value="UniProtKB-SubCell"/>
</dbReference>
<evidence type="ECO:0000313" key="10">
    <source>
        <dbReference type="Proteomes" id="UP000014760"/>
    </source>
</evidence>
<sequence length="597" mass="67654">MNRNRYNTNLSAKSGIVVPPGGVRGLPTTEELDEDVFLDGEVDPNLGYNKAAQYVHEQNLDVTVPAYYSPSSYGGHNASLYAASAYQDDRTPDPFEGAASCRDIFFCFWSLAAYLFDVGSDIALAYEYLVLGNIWWFALTLVFFLVPAFIMSIFSLILYMRDSKIVGDKASRTRWASRIFFVVLQLGPLLRIIDTMIFGCKSRMTSNMAKRRNWYERMLDEDTDSMLLRLFEAFMEAAPQLVLQLYIMTQIGTSEGVFLVILQVLGLISSMITLATVLVSFQKSLRLSLPEKAKLTFGGMAMQFLWRVCTISTRVLALALFASSFHFYVFVVVAVHWMIMMVWVVKQDTKYCMLSDADGTFHHSRPFEFCFRFLAAFVHIFCFFNLIEGHSRLRCVFYYALIYVENVILVVTWYVTATTNNELSWYYLPSIVVVLFVFWVGIGFQVVYYLCCHPNNLSVLHVRKRIRCCVKCSELSMTEEDVGARVEHVVHTPERRDQTPAYEAVGLMSSVCPGPHEPPAIHNMEVQRQASNASSSNSSSLPEPPVRSYRPQKSSQKQYFRPQMQSSPQGNGSPQGTIPTLSGGTPTHREDPVQTTV</sequence>
<dbReference type="GO" id="GO:1902742">
    <property type="term" value="P:apoptotic process involved in development"/>
    <property type="evidence" value="ECO:0007669"/>
    <property type="project" value="TreeGrafter"/>
</dbReference>
<comment type="similarity">
    <text evidence="2 7">Belongs to the XK family.</text>
</comment>
<feature type="transmembrane region" description="Helical" evidence="7">
    <location>
        <begin position="259"/>
        <end position="281"/>
    </location>
</feature>
<feature type="transmembrane region" description="Helical" evidence="7">
    <location>
        <begin position="396"/>
        <end position="415"/>
    </location>
</feature>
<reference evidence="10" key="2">
    <citation type="journal article" date="2013" name="Nature">
        <title>Insights into bilaterian evolution from three spiralian genomes.</title>
        <authorList>
            <person name="Simakov O."/>
            <person name="Marletaz F."/>
            <person name="Cho S.J."/>
            <person name="Edsinger-Gonzales E."/>
            <person name="Havlak P."/>
            <person name="Hellsten U."/>
            <person name="Kuo D.H."/>
            <person name="Larsson T."/>
            <person name="Lv J."/>
            <person name="Arendt D."/>
            <person name="Savage R."/>
            <person name="Osoegawa K."/>
            <person name="de Jong P."/>
            <person name="Grimwood J."/>
            <person name="Chapman J.A."/>
            <person name="Shapiro H."/>
            <person name="Aerts A."/>
            <person name="Otillar R.P."/>
            <person name="Terry A.Y."/>
            <person name="Boore J.L."/>
            <person name="Grigoriev I.V."/>
            <person name="Lindberg D.R."/>
            <person name="Seaver E.C."/>
            <person name="Weisblat D.A."/>
            <person name="Putnam N.H."/>
            <person name="Rokhsar D.S."/>
        </authorList>
    </citation>
    <scope>NUCLEOTIDE SEQUENCE</scope>
    <source>
        <strain evidence="10">I ESC-2004</strain>
    </source>
</reference>
<keyword evidence="3" id="KW-1003">Cell membrane</keyword>
<dbReference type="InterPro" id="IPR018629">
    <property type="entry name" value="XK-rel"/>
</dbReference>
<proteinExistence type="inferred from homology"/>
<feature type="transmembrane region" description="Helical" evidence="7">
    <location>
        <begin position="427"/>
        <end position="451"/>
    </location>
</feature>
<evidence type="ECO:0000313" key="9">
    <source>
        <dbReference type="EnsemblMetazoa" id="CapteP173571"/>
    </source>
</evidence>
<evidence type="ECO:0000256" key="3">
    <source>
        <dbReference type="ARBA" id="ARBA00022475"/>
    </source>
</evidence>
<feature type="compositionally biased region" description="Basic and acidic residues" evidence="8">
    <location>
        <begin position="587"/>
        <end position="597"/>
    </location>
</feature>
<evidence type="ECO:0000256" key="8">
    <source>
        <dbReference type="SAM" id="MobiDB-lite"/>
    </source>
</evidence>
<reference evidence="9" key="3">
    <citation type="submission" date="2015-06" db="UniProtKB">
        <authorList>
            <consortium name="EnsemblMetazoa"/>
        </authorList>
    </citation>
    <scope>IDENTIFICATION</scope>
</reference>
<keyword evidence="6 7" id="KW-0472">Membrane</keyword>
<name>X1ZD52_CAPTE</name>
<comment type="subcellular location">
    <subcellularLocation>
        <location evidence="1">Cell membrane</location>
        <topology evidence="1">Multi-pass membrane protein</topology>
    </subcellularLocation>
    <subcellularLocation>
        <location evidence="7">Membrane</location>
        <topology evidence="7">Multi-pass membrane protein</topology>
    </subcellularLocation>
</comment>
<evidence type="ECO:0000256" key="7">
    <source>
        <dbReference type="RuleBase" id="RU910716"/>
    </source>
</evidence>
<feature type="compositionally biased region" description="Polar residues" evidence="8">
    <location>
        <begin position="551"/>
        <end position="585"/>
    </location>
</feature>
<feature type="region of interest" description="Disordered" evidence="8">
    <location>
        <begin position="528"/>
        <end position="597"/>
    </location>
</feature>
<reference evidence="10" key="1">
    <citation type="submission" date="2012-12" db="EMBL/GenBank/DDBJ databases">
        <authorList>
            <person name="Hellsten U."/>
            <person name="Grimwood J."/>
            <person name="Chapman J.A."/>
            <person name="Shapiro H."/>
            <person name="Aerts A."/>
            <person name="Otillar R.P."/>
            <person name="Terry A.Y."/>
            <person name="Boore J.L."/>
            <person name="Simakov O."/>
            <person name="Marletaz F."/>
            <person name="Cho S.-J."/>
            <person name="Edsinger-Gonzales E."/>
            <person name="Havlak P."/>
            <person name="Kuo D.-H."/>
            <person name="Larsson T."/>
            <person name="Lv J."/>
            <person name="Arendt D."/>
            <person name="Savage R."/>
            <person name="Osoegawa K."/>
            <person name="de Jong P."/>
            <person name="Lindberg D.R."/>
            <person name="Seaver E.C."/>
            <person name="Weisblat D.A."/>
            <person name="Putnam N.H."/>
            <person name="Grigoriev I.V."/>
            <person name="Rokhsar D.S."/>
        </authorList>
    </citation>
    <scope>NUCLEOTIDE SEQUENCE</scope>
    <source>
        <strain evidence="10">I ESC-2004</strain>
    </source>
</reference>
<keyword evidence="10" id="KW-1185">Reference proteome</keyword>
<dbReference type="PANTHER" id="PTHR16024:SF6">
    <property type="entry name" value="XK-RELATED PROTEIN"/>
    <property type="match status" value="1"/>
</dbReference>
<feature type="compositionally biased region" description="Low complexity" evidence="8">
    <location>
        <begin position="530"/>
        <end position="540"/>
    </location>
</feature>
<dbReference type="PANTHER" id="PTHR16024">
    <property type="entry name" value="XK-RELATED PROTEIN"/>
    <property type="match status" value="1"/>
</dbReference>
<dbReference type="EMBL" id="AMQN01000145">
    <property type="status" value="NOT_ANNOTATED_CDS"/>
    <property type="molecule type" value="Genomic_DNA"/>
</dbReference>
<feature type="transmembrane region" description="Helical" evidence="7">
    <location>
        <begin position="179"/>
        <end position="198"/>
    </location>
</feature>
<dbReference type="EnsemblMetazoa" id="CapteT173571">
    <property type="protein sequence ID" value="CapteP173571"/>
    <property type="gene ID" value="CapteG173571"/>
</dbReference>
<dbReference type="Pfam" id="PF09815">
    <property type="entry name" value="XK-related"/>
    <property type="match status" value="1"/>
</dbReference>
<evidence type="ECO:0000256" key="4">
    <source>
        <dbReference type="ARBA" id="ARBA00022692"/>
    </source>
</evidence>
<dbReference type="GO" id="GO:0043652">
    <property type="term" value="P:engulfment of apoptotic cell"/>
    <property type="evidence" value="ECO:0007669"/>
    <property type="project" value="TreeGrafter"/>
</dbReference>
<keyword evidence="4 7" id="KW-0812">Transmembrane</keyword>
<evidence type="ECO:0000256" key="6">
    <source>
        <dbReference type="ARBA" id="ARBA00023136"/>
    </source>
</evidence>
<feature type="transmembrane region" description="Helical" evidence="7">
    <location>
        <begin position="104"/>
        <end position="128"/>
    </location>
</feature>
<evidence type="ECO:0000256" key="2">
    <source>
        <dbReference type="ARBA" id="ARBA00008789"/>
    </source>
</evidence>
<evidence type="ECO:0000256" key="1">
    <source>
        <dbReference type="ARBA" id="ARBA00004651"/>
    </source>
</evidence>
<accession>X1ZD52</accession>
<dbReference type="OrthoDB" id="6136301at2759"/>
<dbReference type="OMA" id="SGGDGMW"/>
<dbReference type="GO" id="GO:0070782">
    <property type="term" value="P:phosphatidylserine exposure on apoptotic cell surface"/>
    <property type="evidence" value="ECO:0007669"/>
    <property type="project" value="TreeGrafter"/>
</dbReference>
<feature type="transmembrane region" description="Helical" evidence="7">
    <location>
        <begin position="134"/>
        <end position="159"/>
    </location>
</feature>
<protein>
    <recommendedName>
        <fullName evidence="7">XK-related protein</fullName>
    </recommendedName>
</protein>
<evidence type="ECO:0000256" key="5">
    <source>
        <dbReference type="ARBA" id="ARBA00022989"/>
    </source>
</evidence>
<dbReference type="InterPro" id="IPR050895">
    <property type="entry name" value="XK-related_scramblase"/>
</dbReference>
<organism evidence="9 10">
    <name type="scientific">Capitella teleta</name>
    <name type="common">Polychaete worm</name>
    <dbReference type="NCBI Taxonomy" id="283909"/>
    <lineage>
        <taxon>Eukaryota</taxon>
        <taxon>Metazoa</taxon>
        <taxon>Spiralia</taxon>
        <taxon>Lophotrochozoa</taxon>
        <taxon>Annelida</taxon>
        <taxon>Polychaeta</taxon>
        <taxon>Sedentaria</taxon>
        <taxon>Scolecida</taxon>
        <taxon>Capitellidae</taxon>
        <taxon>Capitella</taxon>
    </lineage>
</organism>
<feature type="transmembrane region" description="Helical" evidence="7">
    <location>
        <begin position="365"/>
        <end position="384"/>
    </location>
</feature>
<feature type="transmembrane region" description="Helical" evidence="7">
    <location>
        <begin position="327"/>
        <end position="345"/>
    </location>
</feature>
<dbReference type="Proteomes" id="UP000014760">
    <property type="component" value="Unassembled WGS sequence"/>
</dbReference>